<evidence type="ECO:0000313" key="2">
    <source>
        <dbReference type="Proteomes" id="UP000637906"/>
    </source>
</evidence>
<accession>A0A8J3HVM8</accession>
<comment type="caution">
    <text evidence="1">The sequence shown here is derived from an EMBL/GenBank/DDBJ whole genome shotgun (WGS) entry which is preliminary data.</text>
</comment>
<keyword evidence="2" id="KW-1185">Reference proteome</keyword>
<dbReference type="PANTHER" id="PTHR21192:SF2">
    <property type="entry name" value="NADH DEHYDROGENASE [UBIQUINONE] 1 ALPHA SUBCOMPLEX ASSEMBLY FACTOR 3"/>
    <property type="match status" value="1"/>
</dbReference>
<dbReference type="SUPFAM" id="SSF64076">
    <property type="entry name" value="MTH938-like"/>
    <property type="match status" value="1"/>
</dbReference>
<dbReference type="Gene3D" id="3.40.1230.10">
    <property type="entry name" value="MTH938-like"/>
    <property type="match status" value="1"/>
</dbReference>
<name>A0A8J3HVM8_9RICK</name>
<dbReference type="CDD" id="cd00248">
    <property type="entry name" value="Mth938-like"/>
    <property type="match status" value="1"/>
</dbReference>
<dbReference type="Proteomes" id="UP000637906">
    <property type="component" value="Unassembled WGS sequence"/>
</dbReference>
<gene>
    <name evidence="1" type="ORF">sL5_08270</name>
</gene>
<dbReference type="InterPro" id="IPR036748">
    <property type="entry name" value="MTH938-like_sf"/>
</dbReference>
<evidence type="ECO:0008006" key="3">
    <source>
        <dbReference type="Google" id="ProtNLM"/>
    </source>
</evidence>
<reference evidence="1 2" key="1">
    <citation type="journal article" date="2021" name="Microb. Ecol.">
        <title>Candidatus Mesenet longicola: Novel Endosymbionts of Brontispa longissima that Induce Cytoplasmic Incompatibility.</title>
        <authorList>
            <person name="Takano S."/>
            <person name="Gotoh Y."/>
            <person name="Hayashi T."/>
        </authorList>
    </citation>
    <scope>NUCLEOTIDE SEQUENCE [LARGE SCALE GENOMIC DNA]</scope>
    <source>
        <strain evidence="1">L5</strain>
    </source>
</reference>
<dbReference type="PANTHER" id="PTHR21192">
    <property type="entry name" value="NUCLEAR PROTEIN E3-3"/>
    <property type="match status" value="1"/>
</dbReference>
<sequence length="120" mass="13687">MDITPIISDNKKIIDGYKEWCFIINNEEYKGSVIVFPERVVLFPELDINNMDHLLRFLNVETEVILVGTGAMHISPHLSVIDHIRKQSLSFEFMSTGAACRTYNVLLSEGRYVIAILMAI</sequence>
<evidence type="ECO:0000313" key="1">
    <source>
        <dbReference type="EMBL" id="GHM59834.1"/>
    </source>
</evidence>
<dbReference type="EMBL" id="BNGU01000038">
    <property type="protein sequence ID" value="GHM59834.1"/>
    <property type="molecule type" value="Genomic_DNA"/>
</dbReference>
<proteinExistence type="predicted"/>
<dbReference type="Pfam" id="PF04430">
    <property type="entry name" value="DUF498"/>
    <property type="match status" value="1"/>
</dbReference>
<dbReference type="InterPro" id="IPR007523">
    <property type="entry name" value="NDUFAF3/AAMDC"/>
</dbReference>
<protein>
    <recommendedName>
        <fullName evidence="3">Mth938-like domain-containing protein</fullName>
    </recommendedName>
</protein>
<dbReference type="AlphaFoldDB" id="A0A8J3HVM8"/>
<organism evidence="1 2">
    <name type="scientific">Candidatus Mesenet longicola</name>
    <dbReference type="NCBI Taxonomy" id="1892558"/>
    <lineage>
        <taxon>Bacteria</taxon>
        <taxon>Pseudomonadati</taxon>
        <taxon>Pseudomonadota</taxon>
        <taxon>Alphaproteobacteria</taxon>
        <taxon>Rickettsiales</taxon>
        <taxon>Anaplasmataceae</taxon>
        <taxon>Candidatus Mesenet</taxon>
    </lineage>
</organism>